<dbReference type="RefSeq" id="WP_169362255.1">
    <property type="nucleotide sequence ID" value="NZ_JAAVJL010000001.1"/>
</dbReference>
<reference evidence="3 4" key="1">
    <citation type="submission" date="2020-03" db="EMBL/GenBank/DDBJ databases">
        <title>Draft Genome Sequence of 2-Methylisoborneol Producing Pseudanabaena yagii Strain GIHE-NHR1 Isolated from North Han River in South Korea.</title>
        <authorList>
            <person name="Jeong J."/>
        </authorList>
    </citation>
    <scope>NUCLEOTIDE SEQUENCE [LARGE SCALE GENOMIC DNA]</scope>
    <source>
        <strain evidence="3 4">GIHE-NHR1</strain>
    </source>
</reference>
<evidence type="ECO:0000259" key="2">
    <source>
        <dbReference type="Pfam" id="PF03703"/>
    </source>
</evidence>
<protein>
    <submittedName>
        <fullName evidence="3">PH domain-containing protein</fullName>
    </submittedName>
</protein>
<gene>
    <name evidence="3" type="ORF">HC246_03960</name>
</gene>
<dbReference type="InterPro" id="IPR005182">
    <property type="entry name" value="YdbS-like_PH"/>
</dbReference>
<name>A0ABX1LQX6_9CYAN</name>
<keyword evidence="1" id="KW-0472">Membrane</keyword>
<proteinExistence type="predicted"/>
<keyword evidence="1" id="KW-0812">Transmembrane</keyword>
<evidence type="ECO:0000313" key="3">
    <source>
        <dbReference type="EMBL" id="NMF57194.1"/>
    </source>
</evidence>
<dbReference type="Pfam" id="PF03703">
    <property type="entry name" value="bPH_2"/>
    <property type="match status" value="1"/>
</dbReference>
<dbReference type="EMBL" id="JAAVJL010000001">
    <property type="protein sequence ID" value="NMF57194.1"/>
    <property type="molecule type" value="Genomic_DNA"/>
</dbReference>
<sequence>MTKAPLHEERILFKGHPAVIGSVTRLMISVFTLGIGALWFWLKSINTQYLITSQRIVIETGIFSRAIETLEIYQIDDIHLEKPLNQRIMGSGNMLLITRDLSAPKILLERLPIDVRELYEQMRPCIQEARFRFRVRDEENPREFS</sequence>
<dbReference type="Proteomes" id="UP000738376">
    <property type="component" value="Unassembled WGS sequence"/>
</dbReference>
<feature type="domain" description="YdbS-like PH" evidence="2">
    <location>
        <begin position="46"/>
        <end position="109"/>
    </location>
</feature>
<evidence type="ECO:0000313" key="4">
    <source>
        <dbReference type="Proteomes" id="UP000738376"/>
    </source>
</evidence>
<evidence type="ECO:0000256" key="1">
    <source>
        <dbReference type="SAM" id="Phobius"/>
    </source>
</evidence>
<accession>A0ABX1LQX6</accession>
<feature type="transmembrane region" description="Helical" evidence="1">
    <location>
        <begin position="20"/>
        <end position="42"/>
    </location>
</feature>
<keyword evidence="1" id="KW-1133">Transmembrane helix</keyword>
<organism evidence="3 4">
    <name type="scientific">Pseudanabaena yagii GIHE-NHR1</name>
    <dbReference type="NCBI Taxonomy" id="2722753"/>
    <lineage>
        <taxon>Bacteria</taxon>
        <taxon>Bacillati</taxon>
        <taxon>Cyanobacteriota</taxon>
        <taxon>Cyanophyceae</taxon>
        <taxon>Pseudanabaenales</taxon>
        <taxon>Pseudanabaenaceae</taxon>
        <taxon>Pseudanabaena</taxon>
        <taxon>Pseudanabaena yagii</taxon>
    </lineage>
</organism>
<comment type="caution">
    <text evidence="3">The sequence shown here is derived from an EMBL/GenBank/DDBJ whole genome shotgun (WGS) entry which is preliminary data.</text>
</comment>
<keyword evidence="4" id="KW-1185">Reference proteome</keyword>